<feature type="chain" id="PRO_5020878876" description="Lipoprotein" evidence="1">
    <location>
        <begin position="21"/>
        <end position="660"/>
    </location>
</feature>
<proteinExistence type="predicted"/>
<sequence>MKRILSLLGVISLTSSIACGVVACKKNPNSENTEENNNYKDYLSTLSEYKGKIRDIINGQIRLVQNSWQIDSDQSKNNKFLNITVLEPILKELSPVEDNVQGKNGKYLLDQVFEKNNSLQELYFADLNTYLDFDLIRKQVIELSKDEKYNILTGGIDEDNLILINREKYGVSESNFKPVVNYVQDQLVEVKSIVYFELNYLGIDGVLSKNEENKYDFNYQIWTKTDVLGGLKKSLEELKYSLLINDDIEKSSIIQENDVISNYDDLKNKFIDKFNKLSDQILEVYNKNVNASGYTFSWDKESKTPFNNFGDTTEEVWDYQAKPSSKKEYAWKDNNDLYKNLEANPELYDYIFKDISKSKDEDGVETSINNYIYNELPNWFNTYYSNIEFDANNDEIFKSIKDTDIKEKIFKKLKSTIDLKRVSVGSLKLNISGVETSINNLDILTGFSFDTNEDLSQINKENKNSKTALGLAENVDKGLKSYKNVLGVRKPSDLKNNDFKDYRMFGFDGGKYNLWDTFDWNVIFRNGDFLIFLWGPFVEPLNRYLSLKVDNNESQVNARKELLSEGNQTKFDIGFQTKESAAGRGRIIKEDNVDYYWNNDYPGFIINDQGGGTGKWYNHWELSIDYLSVSFKIVESWTRDEYYYNIFANTAVIEKLNKKA</sequence>
<keyword evidence="3" id="KW-1185">Reference proteome</keyword>
<dbReference type="EMBL" id="CP038013">
    <property type="protein sequence ID" value="QBQ07607.1"/>
    <property type="molecule type" value="Genomic_DNA"/>
</dbReference>
<dbReference type="Proteomes" id="UP000294309">
    <property type="component" value="Chromosome"/>
</dbReference>
<keyword evidence="1" id="KW-0732">Signal</keyword>
<name>A0A4P7AHE0_9MOLU</name>
<organism evidence="2 3">
    <name type="scientific">Spiroplasma gladiatoris</name>
    <dbReference type="NCBI Taxonomy" id="2143"/>
    <lineage>
        <taxon>Bacteria</taxon>
        <taxon>Bacillati</taxon>
        <taxon>Mycoplasmatota</taxon>
        <taxon>Mollicutes</taxon>
        <taxon>Entomoplasmatales</taxon>
        <taxon>Spiroplasmataceae</taxon>
        <taxon>Spiroplasma</taxon>
    </lineage>
</organism>
<evidence type="ECO:0000313" key="2">
    <source>
        <dbReference type="EMBL" id="QBQ07607.1"/>
    </source>
</evidence>
<evidence type="ECO:0000313" key="3">
    <source>
        <dbReference type="Proteomes" id="UP000294309"/>
    </source>
</evidence>
<accession>A0A4P7AHE0</accession>
<reference evidence="2 3" key="1">
    <citation type="submission" date="2019-03" db="EMBL/GenBank/DDBJ databases">
        <title>Complete genome sequence of Spiroplasma gladiatoris TG-1 (DSM 22552).</title>
        <authorList>
            <person name="Lin Y.-C."/>
            <person name="Chou L."/>
            <person name="Kuo C.-H."/>
        </authorList>
    </citation>
    <scope>NUCLEOTIDE SEQUENCE [LARGE SCALE GENOMIC DNA]</scope>
    <source>
        <strain evidence="2 3">TG-1</strain>
    </source>
</reference>
<evidence type="ECO:0008006" key="4">
    <source>
        <dbReference type="Google" id="ProtNLM"/>
    </source>
</evidence>
<dbReference type="PROSITE" id="PS51257">
    <property type="entry name" value="PROKAR_LIPOPROTEIN"/>
    <property type="match status" value="1"/>
</dbReference>
<protein>
    <recommendedName>
        <fullName evidence="4">Lipoprotein</fullName>
    </recommendedName>
</protein>
<dbReference type="RefSeq" id="WP_134297400.1">
    <property type="nucleotide sequence ID" value="NZ_CP038013.1"/>
</dbReference>
<dbReference type="KEGG" id="sgq:SGLAD_v1c04080"/>
<gene>
    <name evidence="2" type="ORF">SGLAD_v1c04080</name>
</gene>
<feature type="signal peptide" evidence="1">
    <location>
        <begin position="1"/>
        <end position="20"/>
    </location>
</feature>
<dbReference type="AlphaFoldDB" id="A0A4P7AHE0"/>
<evidence type="ECO:0000256" key="1">
    <source>
        <dbReference type="SAM" id="SignalP"/>
    </source>
</evidence>
<dbReference type="OrthoDB" id="387750at2"/>